<gene>
    <name evidence="3" type="ORF">ES676_01225</name>
</gene>
<dbReference type="InterPro" id="IPR013784">
    <property type="entry name" value="Carb-bd-like_fold"/>
</dbReference>
<organism evidence="3 4">
    <name type="scientific">Bizionia saleffrena</name>
    <dbReference type="NCBI Taxonomy" id="291189"/>
    <lineage>
        <taxon>Bacteria</taxon>
        <taxon>Pseudomonadati</taxon>
        <taxon>Bacteroidota</taxon>
        <taxon>Flavobacteriia</taxon>
        <taxon>Flavobacteriales</taxon>
        <taxon>Flavobacteriaceae</taxon>
        <taxon>Bizionia</taxon>
    </lineage>
</organism>
<dbReference type="InterPro" id="IPR011042">
    <property type="entry name" value="6-blade_b-propeller_TolB-like"/>
</dbReference>
<dbReference type="Gene3D" id="2.60.40.10">
    <property type="entry name" value="Immunoglobulins"/>
    <property type="match status" value="1"/>
</dbReference>
<keyword evidence="4" id="KW-1185">Reference proteome</keyword>
<sequence>MKQLKTLVFLPLLLLVFTTCSEEQIDGDRIGTINGKVVAKGTNAPLENVKVSTNPVSSTVFTDEEGNFMIENAVVNTYAVQAELAGYVTAFESVAVLENTVAVVAFELALSNANNQPPSVPVLVFPEDLQTDVPFEVQFTWESSDPDTDDDLSYILELRNGATNNIELYETAQDTFYLASNLDLATTYFWQVKVNDGVNDDVVSQISQFTTIALPNNPYFFVKREEGNSVIYSGNEDGLNGNESEADISVLKLTSAANNSFRPRSNPVINKVAYLRNVGGNTQIFTMDTGGGNKTQITSVIPVNGFRIDEADFCWAQNGSQLYYPNLDKLYRVNADGSGTVLMYQTTDGSFITEVEEAAFDTDLLLIKTNDYSGYNARIFTYRLSLNTEETIVTQGVPGALGGIDITANGQRVVYTRDVSGSENLNYRIFESRMFVFDIPSMVGAQLSTDAALGENDLDVKYAPNEGAVIFTRVGNNIGAIPSVFKLQFDTTIEEKQLFSAGSMPDWK</sequence>
<dbReference type="SUPFAM" id="SSF69304">
    <property type="entry name" value="Tricorn protease N-terminal domain"/>
    <property type="match status" value="1"/>
</dbReference>
<dbReference type="AlphaFoldDB" id="A0A8H2LQ88"/>
<dbReference type="Gene3D" id="2.120.10.30">
    <property type="entry name" value="TolB, C-terminal domain"/>
    <property type="match status" value="1"/>
</dbReference>
<dbReference type="Proteomes" id="UP000323324">
    <property type="component" value="Unassembled WGS sequence"/>
</dbReference>
<dbReference type="Gene3D" id="2.60.40.1120">
    <property type="entry name" value="Carboxypeptidase-like, regulatory domain"/>
    <property type="match status" value="1"/>
</dbReference>
<evidence type="ECO:0000256" key="1">
    <source>
        <dbReference type="SAM" id="SignalP"/>
    </source>
</evidence>
<dbReference type="GO" id="GO:0030246">
    <property type="term" value="F:carbohydrate binding"/>
    <property type="evidence" value="ECO:0007669"/>
    <property type="project" value="InterPro"/>
</dbReference>
<dbReference type="SUPFAM" id="SSF49452">
    <property type="entry name" value="Starch-binding domain-like"/>
    <property type="match status" value="1"/>
</dbReference>
<feature type="domain" description="Fibronectin type-III" evidence="2">
    <location>
        <begin position="117"/>
        <end position="214"/>
    </location>
</feature>
<evidence type="ECO:0000313" key="4">
    <source>
        <dbReference type="Proteomes" id="UP000323324"/>
    </source>
</evidence>
<accession>A0A8H2LQ88</accession>
<feature type="chain" id="PRO_5034643260" description="Fibronectin type-III domain-containing protein" evidence="1">
    <location>
        <begin position="22"/>
        <end position="508"/>
    </location>
</feature>
<dbReference type="InterPro" id="IPR003961">
    <property type="entry name" value="FN3_dom"/>
</dbReference>
<keyword evidence="1" id="KW-0732">Signal</keyword>
<dbReference type="SUPFAM" id="SSF49265">
    <property type="entry name" value="Fibronectin type III"/>
    <property type="match status" value="1"/>
</dbReference>
<dbReference type="PROSITE" id="PS50853">
    <property type="entry name" value="FN3"/>
    <property type="match status" value="1"/>
</dbReference>
<evidence type="ECO:0000313" key="3">
    <source>
        <dbReference type="EMBL" id="TYB80411.1"/>
    </source>
</evidence>
<comment type="caution">
    <text evidence="3">The sequence shown here is derived from an EMBL/GenBank/DDBJ whole genome shotgun (WGS) entry which is preliminary data.</text>
</comment>
<name>A0A8H2LQ88_9FLAO</name>
<dbReference type="InterPro" id="IPR036116">
    <property type="entry name" value="FN3_sf"/>
</dbReference>
<evidence type="ECO:0000259" key="2">
    <source>
        <dbReference type="PROSITE" id="PS50853"/>
    </source>
</evidence>
<reference evidence="3 4" key="1">
    <citation type="submission" date="2019-08" db="EMBL/GenBank/DDBJ databases">
        <title>Genomes of Antarctic Bizionia species.</title>
        <authorList>
            <person name="Bowman J.P."/>
        </authorList>
    </citation>
    <scope>NUCLEOTIDE SEQUENCE [LARGE SCALE GENOMIC DNA]</scope>
    <source>
        <strain evidence="3 4">HFD</strain>
    </source>
</reference>
<dbReference type="Pfam" id="PF13715">
    <property type="entry name" value="CarbopepD_reg_2"/>
    <property type="match status" value="1"/>
</dbReference>
<protein>
    <recommendedName>
        <fullName evidence="2">Fibronectin type-III domain-containing protein</fullName>
    </recommendedName>
</protein>
<proteinExistence type="predicted"/>
<feature type="signal peptide" evidence="1">
    <location>
        <begin position="1"/>
        <end position="21"/>
    </location>
</feature>
<dbReference type="InterPro" id="IPR013783">
    <property type="entry name" value="Ig-like_fold"/>
</dbReference>
<dbReference type="EMBL" id="VSKM01000001">
    <property type="protein sequence ID" value="TYB80411.1"/>
    <property type="molecule type" value="Genomic_DNA"/>
</dbReference>